<feature type="domain" description="Cation efflux protein transmembrane" evidence="8">
    <location>
        <begin position="4"/>
        <end position="213"/>
    </location>
</feature>
<dbReference type="RefSeq" id="WP_378519983.1">
    <property type="nucleotide sequence ID" value="NZ_CBCSDI010000005.1"/>
</dbReference>
<comment type="subcellular location">
    <subcellularLocation>
        <location evidence="1">Membrane</location>
        <topology evidence="1">Multi-pass membrane protein</topology>
    </subcellularLocation>
</comment>
<feature type="transmembrane region" description="Helical" evidence="7">
    <location>
        <begin position="188"/>
        <end position="206"/>
    </location>
</feature>
<dbReference type="InterPro" id="IPR027469">
    <property type="entry name" value="Cation_efflux_TMD_sf"/>
</dbReference>
<evidence type="ECO:0000313" key="10">
    <source>
        <dbReference type="Proteomes" id="UP001589698"/>
    </source>
</evidence>
<protein>
    <submittedName>
        <fullName evidence="9">Cation diffusion facilitator family transporter</fullName>
    </submittedName>
</protein>
<dbReference type="Proteomes" id="UP001589698">
    <property type="component" value="Unassembled WGS sequence"/>
</dbReference>
<evidence type="ECO:0000256" key="2">
    <source>
        <dbReference type="ARBA" id="ARBA00022448"/>
    </source>
</evidence>
<feature type="transmembrane region" description="Helical" evidence="7">
    <location>
        <begin position="156"/>
        <end position="176"/>
    </location>
</feature>
<reference evidence="9 10" key="1">
    <citation type="submission" date="2024-09" db="EMBL/GenBank/DDBJ databases">
        <authorList>
            <person name="Sun Q."/>
            <person name="Mori K."/>
        </authorList>
    </citation>
    <scope>NUCLEOTIDE SEQUENCE [LARGE SCALE GENOMIC DNA]</scope>
    <source>
        <strain evidence="9 10">CCM 8654</strain>
    </source>
</reference>
<dbReference type="InterPro" id="IPR040177">
    <property type="entry name" value="SLC30A9"/>
</dbReference>
<keyword evidence="5 7" id="KW-0472">Membrane</keyword>
<evidence type="ECO:0000256" key="7">
    <source>
        <dbReference type="SAM" id="Phobius"/>
    </source>
</evidence>
<feature type="region of interest" description="Disordered" evidence="6">
    <location>
        <begin position="296"/>
        <end position="320"/>
    </location>
</feature>
<dbReference type="PANTHER" id="PTHR13414:SF9">
    <property type="entry name" value="PROTON-COUPLED ZINC ANTIPORTER SLC30A9, MITOCHONDRIAL"/>
    <property type="match status" value="1"/>
</dbReference>
<evidence type="ECO:0000313" key="9">
    <source>
        <dbReference type="EMBL" id="MFC0224203.1"/>
    </source>
</evidence>
<evidence type="ECO:0000256" key="6">
    <source>
        <dbReference type="SAM" id="MobiDB-lite"/>
    </source>
</evidence>
<comment type="caution">
    <text evidence="9">The sequence shown here is derived from an EMBL/GenBank/DDBJ whole genome shotgun (WGS) entry which is preliminary data.</text>
</comment>
<keyword evidence="10" id="KW-1185">Reference proteome</keyword>
<dbReference type="EMBL" id="JBHLXH010000002">
    <property type="protein sequence ID" value="MFC0224203.1"/>
    <property type="molecule type" value="Genomic_DNA"/>
</dbReference>
<feature type="transmembrane region" description="Helical" evidence="7">
    <location>
        <begin position="106"/>
        <end position="124"/>
    </location>
</feature>
<keyword evidence="3 7" id="KW-0812">Transmembrane</keyword>
<keyword evidence="4 7" id="KW-1133">Transmembrane helix</keyword>
<evidence type="ECO:0000256" key="4">
    <source>
        <dbReference type="ARBA" id="ARBA00022989"/>
    </source>
</evidence>
<keyword evidence="2" id="KW-0813">Transport</keyword>
<dbReference type="InterPro" id="IPR002524">
    <property type="entry name" value="Cation_efflux"/>
</dbReference>
<evidence type="ECO:0000256" key="3">
    <source>
        <dbReference type="ARBA" id="ARBA00022692"/>
    </source>
</evidence>
<evidence type="ECO:0000256" key="1">
    <source>
        <dbReference type="ARBA" id="ARBA00004141"/>
    </source>
</evidence>
<dbReference type="Pfam" id="PF01545">
    <property type="entry name" value="Cation_efflux"/>
    <property type="match status" value="1"/>
</dbReference>
<accession>A0ABV6E5F2</accession>
<gene>
    <name evidence="9" type="ORF">ACFFJG_17080</name>
</gene>
<name>A0ABV6E5F2_9ACTN</name>
<feature type="compositionally biased region" description="Basic and acidic residues" evidence="6">
    <location>
        <begin position="303"/>
        <end position="314"/>
    </location>
</feature>
<dbReference type="SUPFAM" id="SSF161111">
    <property type="entry name" value="Cation efflux protein transmembrane domain-like"/>
    <property type="match status" value="1"/>
</dbReference>
<evidence type="ECO:0000256" key="5">
    <source>
        <dbReference type="ARBA" id="ARBA00023136"/>
    </source>
</evidence>
<dbReference type="PANTHER" id="PTHR13414">
    <property type="entry name" value="HUEL-CATION TRANSPORTER"/>
    <property type="match status" value="1"/>
</dbReference>
<sequence>MLTVVIALAANVAIAVLKSIVAGLTGSASMVAEAAHSWADAGNEVFLLIAEKRAEKPADRTHPLGFGREAYVWSMIAAFGLFAVGAAVSVIHGVQSLGAEEGESDYLWAYVVLGAAFVLEGISFTQARRQVRRGAQQADVSHAKFLEITSNPTLRAVYFEDAAALVGILIAVAGLGLHQATGEPVYDAIGSILVGILLGFVAIYLLRRNMAFLVGQIADPRAYDTVLEWLRERPEVETVSTLHLEYVGPGKVFLVGSVDLVGDDPESEAAEELQRLEDHLEERDGIARAVLSLAAPGRPPRIGHQDGSEDREVDGNNAGG</sequence>
<dbReference type="NCBIfam" id="TIGR01297">
    <property type="entry name" value="CDF"/>
    <property type="match status" value="1"/>
</dbReference>
<organism evidence="9 10">
    <name type="scientific">Nocardioides zeicaulis</name>
    <dbReference type="NCBI Taxonomy" id="1776857"/>
    <lineage>
        <taxon>Bacteria</taxon>
        <taxon>Bacillati</taxon>
        <taxon>Actinomycetota</taxon>
        <taxon>Actinomycetes</taxon>
        <taxon>Propionibacteriales</taxon>
        <taxon>Nocardioidaceae</taxon>
        <taxon>Nocardioides</taxon>
    </lineage>
</organism>
<dbReference type="InterPro" id="IPR058533">
    <property type="entry name" value="Cation_efflux_TM"/>
</dbReference>
<proteinExistence type="predicted"/>
<dbReference type="Gene3D" id="1.20.1510.10">
    <property type="entry name" value="Cation efflux protein transmembrane domain"/>
    <property type="match status" value="1"/>
</dbReference>
<feature type="transmembrane region" description="Helical" evidence="7">
    <location>
        <begin position="70"/>
        <end position="94"/>
    </location>
</feature>
<evidence type="ECO:0000259" key="8">
    <source>
        <dbReference type="Pfam" id="PF01545"/>
    </source>
</evidence>